<protein>
    <submittedName>
        <fullName evidence="1">Uncharacterized protein</fullName>
    </submittedName>
</protein>
<reference evidence="1 2" key="1">
    <citation type="journal article" date="2017" name="Plant Biotechnol. J.">
        <title>A comprehensive draft genome sequence for lupin (Lupinus angustifolius), an emerging health food: insights into plant-microbe interactions and legume evolution.</title>
        <authorList>
            <person name="Hane J.K."/>
            <person name="Ming Y."/>
            <person name="Kamphuis L.G."/>
            <person name="Nelson M.N."/>
            <person name="Garg G."/>
            <person name="Atkins C.A."/>
            <person name="Bayer P.E."/>
            <person name="Bravo A."/>
            <person name="Bringans S."/>
            <person name="Cannon S."/>
            <person name="Edwards D."/>
            <person name="Foley R."/>
            <person name="Gao L.L."/>
            <person name="Harrison M.J."/>
            <person name="Huang W."/>
            <person name="Hurgobin B."/>
            <person name="Li S."/>
            <person name="Liu C.W."/>
            <person name="McGrath A."/>
            <person name="Morahan G."/>
            <person name="Murray J."/>
            <person name="Weller J."/>
            <person name="Jian J."/>
            <person name="Singh K.B."/>
        </authorList>
    </citation>
    <scope>NUCLEOTIDE SEQUENCE [LARGE SCALE GENOMIC DNA]</scope>
    <source>
        <strain evidence="2">cv. Tanjil</strain>
        <tissue evidence="1">Whole plant</tissue>
    </source>
</reference>
<evidence type="ECO:0000313" key="1">
    <source>
        <dbReference type="EMBL" id="OIV97144.1"/>
    </source>
</evidence>
<evidence type="ECO:0000313" key="2">
    <source>
        <dbReference type="Proteomes" id="UP000188354"/>
    </source>
</evidence>
<gene>
    <name evidence="1" type="ORF">TanjilG_00173</name>
</gene>
<dbReference type="EMBL" id="CM007375">
    <property type="protein sequence ID" value="OIV97144.1"/>
    <property type="molecule type" value="Genomic_DNA"/>
</dbReference>
<dbReference type="AlphaFoldDB" id="A0A1J7H478"/>
<dbReference type="Gramene" id="OIV97144">
    <property type="protein sequence ID" value="OIV97144"/>
    <property type="gene ID" value="TanjilG_00173"/>
</dbReference>
<name>A0A1J7H478_LUPAN</name>
<sequence length="103" mass="11425">MPTLGQIAYVTVRFDAPTSLVFRHQARTFDAPTSVKVGAPRFRIFRPGSMSFGHDPLVTSYMPPSRFLGFVPSASVMIPRSCPMLLDHDLTVTSHALRSRFDG</sequence>
<accession>A0A1J7H478</accession>
<dbReference type="Proteomes" id="UP000188354">
    <property type="component" value="Chromosome LG15"/>
</dbReference>
<organism evidence="1 2">
    <name type="scientific">Lupinus angustifolius</name>
    <name type="common">Narrow-leaved blue lupine</name>
    <dbReference type="NCBI Taxonomy" id="3871"/>
    <lineage>
        <taxon>Eukaryota</taxon>
        <taxon>Viridiplantae</taxon>
        <taxon>Streptophyta</taxon>
        <taxon>Embryophyta</taxon>
        <taxon>Tracheophyta</taxon>
        <taxon>Spermatophyta</taxon>
        <taxon>Magnoliopsida</taxon>
        <taxon>eudicotyledons</taxon>
        <taxon>Gunneridae</taxon>
        <taxon>Pentapetalae</taxon>
        <taxon>rosids</taxon>
        <taxon>fabids</taxon>
        <taxon>Fabales</taxon>
        <taxon>Fabaceae</taxon>
        <taxon>Papilionoideae</taxon>
        <taxon>50 kb inversion clade</taxon>
        <taxon>genistoids sensu lato</taxon>
        <taxon>core genistoids</taxon>
        <taxon>Genisteae</taxon>
        <taxon>Lupinus</taxon>
    </lineage>
</organism>
<proteinExistence type="predicted"/>
<keyword evidence="2" id="KW-1185">Reference proteome</keyword>